<dbReference type="InterPro" id="IPR051677">
    <property type="entry name" value="AfsR-DnrI-RedD_regulator"/>
</dbReference>
<keyword evidence="9" id="KW-1185">Reference proteome</keyword>
<evidence type="ECO:0000256" key="1">
    <source>
        <dbReference type="ARBA" id="ARBA00005820"/>
    </source>
</evidence>
<organism evidence="8 9">
    <name type="scientific">Nonomuraea deserti</name>
    <dbReference type="NCBI Taxonomy" id="1848322"/>
    <lineage>
        <taxon>Bacteria</taxon>
        <taxon>Bacillati</taxon>
        <taxon>Actinomycetota</taxon>
        <taxon>Actinomycetes</taxon>
        <taxon>Streptosporangiales</taxon>
        <taxon>Streptosporangiaceae</taxon>
        <taxon>Nonomuraea</taxon>
    </lineage>
</organism>
<sequence>MLTVELLGQLRVSVAGRPVELPAGRLRALLAVLALSAGRAVPVDRLASAVWGADPRGDPRANVRTNVKRLRRALGTSADQLIVATPGGYLLSTEPDRVDALRFGRLLDEAAAARDRVAERSRVAAALDLWRGTPFDGIRSDWLEQSVAPALQERYLTAWERRIDLDLARGSCPDLTEPADLAERHPLRESLWVRLLRALASAGRPAEALERYETIRRRLAAELGTDPSPELRQVHADLLAGGAAPGGRVVPRQLPAALDGFAGREPELAALDALLGPPDEPKSSSPLITVIAGTAGVGKTTLAVHWAHRVAGSFPDGQLYADLRGYDPSCEAVRPEAAVREFLGALEVPPHRIPDGPAAQAGLYRSLLAGRRMLVVLDNARDAAQVAPLLPGAPGCLVLVTSRDHLAGLVMAYGARPLTLDLLSPDEAGRLLARRLGHDRIAADPVAAGAIVRRCAGLPLALAIVAARAAIHPAHPLGELAGELRDALGALDRAADVRAIFSWSYETLGDEAAARLFRLVAGLHPGPGCTVAAAASLAGVPVSRVRAPLAELARAGLLTEHAPGRYSCHDLLRAYASELCLARDDDRDAALRRVADHYAHTAHAAALHLHGPIEIEPSAAHRPGVSVTGFEGPDEAMDWLTAERPALLAVLKLAADLGLDRQVCDLARALFVHLHRRGRWHDRAETQRAAVAAARRLGDRAEEIRVRRNLAAALADLGRFDDAHHHLDAALERSPDDPAHQAWTHHYRGLVYGLQGRDADALDAARRAHDLFDRLGDRAGQAIALTDLGLHHGRLGDHGQARDLCEQALALHQELGNRPYQAHAWSCLADAHLRLGDTPAALACHHRALALFRALGDPYAEASTLAHLGACHRLAGDHATAREHWRHAHLLLGGLDPSTTDQIRAQLATLDGSAADAFSEALPGAMSEANPDVFPGAAGSA</sequence>
<dbReference type="Gene3D" id="1.25.40.10">
    <property type="entry name" value="Tetratricopeptide repeat domain"/>
    <property type="match status" value="2"/>
</dbReference>
<dbReference type="InterPro" id="IPR005158">
    <property type="entry name" value="BTAD"/>
</dbReference>
<keyword evidence="4" id="KW-0804">Transcription</keyword>
<dbReference type="PROSITE" id="PS51755">
    <property type="entry name" value="OMPR_PHOB"/>
    <property type="match status" value="1"/>
</dbReference>
<dbReference type="SMART" id="SM01043">
    <property type="entry name" value="BTAD"/>
    <property type="match status" value="1"/>
</dbReference>
<dbReference type="PROSITE" id="PS50005">
    <property type="entry name" value="TPR"/>
    <property type="match status" value="1"/>
</dbReference>
<dbReference type="SMART" id="SM00028">
    <property type="entry name" value="TPR"/>
    <property type="match status" value="5"/>
</dbReference>
<feature type="DNA-binding region" description="OmpR/PhoB-type" evidence="6">
    <location>
        <begin position="1"/>
        <end position="93"/>
    </location>
</feature>
<dbReference type="Gene3D" id="1.10.10.10">
    <property type="entry name" value="Winged helix-like DNA-binding domain superfamily/Winged helix DNA-binding domain"/>
    <property type="match status" value="1"/>
</dbReference>
<comment type="similarity">
    <text evidence="1">Belongs to the AfsR/DnrI/RedD regulatory family.</text>
</comment>
<dbReference type="Gene3D" id="3.40.50.300">
    <property type="entry name" value="P-loop containing nucleotide triphosphate hydrolases"/>
    <property type="match status" value="1"/>
</dbReference>
<keyword evidence="5" id="KW-0802">TPR repeat</keyword>
<dbReference type="InterPro" id="IPR011990">
    <property type="entry name" value="TPR-like_helical_dom_sf"/>
</dbReference>
<evidence type="ECO:0000256" key="3">
    <source>
        <dbReference type="ARBA" id="ARBA00023125"/>
    </source>
</evidence>
<feature type="domain" description="OmpR/PhoB-type" evidence="7">
    <location>
        <begin position="1"/>
        <end position="93"/>
    </location>
</feature>
<dbReference type="SMART" id="SM00862">
    <property type="entry name" value="Trans_reg_C"/>
    <property type="match status" value="1"/>
</dbReference>
<dbReference type="Pfam" id="PF00486">
    <property type="entry name" value="Trans_reg_C"/>
    <property type="match status" value="1"/>
</dbReference>
<dbReference type="Pfam" id="PF03704">
    <property type="entry name" value="BTAD"/>
    <property type="match status" value="1"/>
</dbReference>
<dbReference type="CDD" id="cd15831">
    <property type="entry name" value="BTAD"/>
    <property type="match status" value="1"/>
</dbReference>
<dbReference type="Pfam" id="PF00931">
    <property type="entry name" value="NB-ARC"/>
    <property type="match status" value="1"/>
</dbReference>
<evidence type="ECO:0000256" key="5">
    <source>
        <dbReference type="PROSITE-ProRule" id="PRU00339"/>
    </source>
</evidence>
<dbReference type="PRINTS" id="PR00364">
    <property type="entry name" value="DISEASERSIST"/>
</dbReference>
<feature type="repeat" description="TPR" evidence="5">
    <location>
        <begin position="704"/>
        <end position="737"/>
    </location>
</feature>
<evidence type="ECO:0000256" key="6">
    <source>
        <dbReference type="PROSITE-ProRule" id="PRU01091"/>
    </source>
</evidence>
<reference evidence="8 9" key="1">
    <citation type="submission" date="2019-03" db="EMBL/GenBank/DDBJ databases">
        <title>Draft genome sequences of novel Actinobacteria.</title>
        <authorList>
            <person name="Sahin N."/>
            <person name="Ay H."/>
            <person name="Saygin H."/>
        </authorList>
    </citation>
    <scope>NUCLEOTIDE SEQUENCE [LARGE SCALE GENOMIC DNA]</scope>
    <source>
        <strain evidence="8 9">KC310</strain>
    </source>
</reference>
<dbReference type="GO" id="GO:0003677">
    <property type="term" value="F:DNA binding"/>
    <property type="evidence" value="ECO:0007669"/>
    <property type="project" value="UniProtKB-UniRule"/>
</dbReference>
<dbReference type="AlphaFoldDB" id="A0A4R4W765"/>
<dbReference type="InterPro" id="IPR027417">
    <property type="entry name" value="P-loop_NTPase"/>
</dbReference>
<dbReference type="Proteomes" id="UP000295258">
    <property type="component" value="Unassembled WGS sequence"/>
</dbReference>
<dbReference type="SUPFAM" id="SSF48452">
    <property type="entry name" value="TPR-like"/>
    <property type="match status" value="3"/>
</dbReference>
<dbReference type="EMBL" id="SMKO01000005">
    <property type="protein sequence ID" value="TDD11913.1"/>
    <property type="molecule type" value="Genomic_DNA"/>
</dbReference>
<dbReference type="InterPro" id="IPR016032">
    <property type="entry name" value="Sig_transdc_resp-reg_C-effctor"/>
</dbReference>
<evidence type="ECO:0000313" key="9">
    <source>
        <dbReference type="Proteomes" id="UP000295258"/>
    </source>
</evidence>
<evidence type="ECO:0000256" key="4">
    <source>
        <dbReference type="ARBA" id="ARBA00023163"/>
    </source>
</evidence>
<evidence type="ECO:0000256" key="2">
    <source>
        <dbReference type="ARBA" id="ARBA00023015"/>
    </source>
</evidence>
<accession>A0A4R4W765</accession>
<dbReference type="SUPFAM" id="SSF46894">
    <property type="entry name" value="C-terminal effector domain of the bipartite response regulators"/>
    <property type="match status" value="1"/>
</dbReference>
<keyword evidence="3 6" id="KW-0238">DNA-binding</keyword>
<dbReference type="GO" id="GO:0000160">
    <property type="term" value="P:phosphorelay signal transduction system"/>
    <property type="evidence" value="ECO:0007669"/>
    <property type="project" value="InterPro"/>
</dbReference>
<dbReference type="InterPro" id="IPR036388">
    <property type="entry name" value="WH-like_DNA-bd_sf"/>
</dbReference>
<dbReference type="GO" id="GO:0006355">
    <property type="term" value="P:regulation of DNA-templated transcription"/>
    <property type="evidence" value="ECO:0007669"/>
    <property type="project" value="InterPro"/>
</dbReference>
<comment type="caution">
    <text evidence="8">The sequence shown here is derived from an EMBL/GenBank/DDBJ whole genome shotgun (WGS) entry which is preliminary data.</text>
</comment>
<gene>
    <name evidence="8" type="ORF">E1292_03590</name>
</gene>
<dbReference type="PANTHER" id="PTHR35807">
    <property type="entry name" value="TRANSCRIPTIONAL REGULATOR REDD-RELATED"/>
    <property type="match status" value="1"/>
</dbReference>
<dbReference type="InterPro" id="IPR002182">
    <property type="entry name" value="NB-ARC"/>
</dbReference>
<dbReference type="Pfam" id="PF13424">
    <property type="entry name" value="TPR_12"/>
    <property type="match status" value="2"/>
</dbReference>
<name>A0A4R4W765_9ACTN</name>
<protein>
    <submittedName>
        <fullName evidence="8">Tetratricopeptide repeat protein</fullName>
    </submittedName>
</protein>
<dbReference type="RefSeq" id="WP_132591926.1">
    <property type="nucleotide sequence ID" value="NZ_SMKO01000005.1"/>
</dbReference>
<proteinExistence type="inferred from homology"/>
<dbReference type="SUPFAM" id="SSF52540">
    <property type="entry name" value="P-loop containing nucleoside triphosphate hydrolases"/>
    <property type="match status" value="1"/>
</dbReference>
<dbReference type="InterPro" id="IPR001867">
    <property type="entry name" value="OmpR/PhoB-type_DNA-bd"/>
</dbReference>
<dbReference type="InterPro" id="IPR019734">
    <property type="entry name" value="TPR_rpt"/>
</dbReference>
<dbReference type="GO" id="GO:0043531">
    <property type="term" value="F:ADP binding"/>
    <property type="evidence" value="ECO:0007669"/>
    <property type="project" value="InterPro"/>
</dbReference>
<dbReference type="PANTHER" id="PTHR35807:SF1">
    <property type="entry name" value="TRANSCRIPTIONAL REGULATOR REDD"/>
    <property type="match status" value="1"/>
</dbReference>
<evidence type="ECO:0000259" key="7">
    <source>
        <dbReference type="PROSITE" id="PS51755"/>
    </source>
</evidence>
<evidence type="ECO:0000313" key="8">
    <source>
        <dbReference type="EMBL" id="TDD11913.1"/>
    </source>
</evidence>
<keyword evidence="2" id="KW-0805">Transcription regulation</keyword>